<keyword evidence="2" id="KW-1185">Reference proteome</keyword>
<evidence type="ECO:0000313" key="2">
    <source>
        <dbReference type="Proteomes" id="UP000474802"/>
    </source>
</evidence>
<dbReference type="AlphaFoldDB" id="A0A6M1SAM0"/>
<proteinExistence type="predicted"/>
<evidence type="ECO:0000313" key="1">
    <source>
        <dbReference type="EMBL" id="NGP16989.1"/>
    </source>
</evidence>
<dbReference type="EMBL" id="JAALFG010000001">
    <property type="protein sequence ID" value="NGP16989.1"/>
    <property type="molecule type" value="Genomic_DNA"/>
</dbReference>
<comment type="caution">
    <text evidence="1">The sequence shown here is derived from an EMBL/GenBank/DDBJ whole genome shotgun (WGS) entry which is preliminary data.</text>
</comment>
<organism evidence="1 2">
    <name type="scientific">Devosia aurantiaca</name>
    <dbReference type="NCBI Taxonomy" id="2714858"/>
    <lineage>
        <taxon>Bacteria</taxon>
        <taxon>Pseudomonadati</taxon>
        <taxon>Pseudomonadota</taxon>
        <taxon>Alphaproteobacteria</taxon>
        <taxon>Hyphomicrobiales</taxon>
        <taxon>Devosiaceae</taxon>
        <taxon>Devosia</taxon>
    </lineage>
</organism>
<reference evidence="1 2" key="2">
    <citation type="submission" date="2020-03" db="EMBL/GenBank/DDBJ databases">
        <title>Devosia chinhatensis sp. nov., isolated from a hexachlorocyclohexane (HCH) dump site in India.</title>
        <authorList>
            <person name="Kumar M."/>
            <person name="Lal R."/>
        </authorList>
    </citation>
    <scope>NUCLEOTIDE SEQUENCE [LARGE SCALE GENOMIC DNA]</scope>
    <source>
        <strain evidence="1 2">H239</strain>
    </source>
</reference>
<name>A0A6M1SAM0_9HYPH</name>
<protein>
    <submittedName>
        <fullName evidence="1">Uncharacterized protein</fullName>
    </submittedName>
</protein>
<accession>A0A6M1SAM0</accession>
<gene>
    <name evidence="1" type="ORF">G5575_04150</name>
</gene>
<sequence>MKSGDPALLRMLDRIAPDPVLNSRAMGVPDYVAGRIAADPSAAQRVAIGVDAFLAEHDVGSLDDAELDAALQTITHLDWFALLARWAAEAIYADPGNGEIPMLCRGKKLVMSTASPKARKVLAMHLWPL</sequence>
<dbReference type="Proteomes" id="UP000474802">
    <property type="component" value="Unassembled WGS sequence"/>
</dbReference>
<reference evidence="1 2" key="1">
    <citation type="submission" date="2020-02" db="EMBL/GenBank/DDBJ databases">
        <authorList>
            <person name="Khan S.A."/>
            <person name="Jeon C.O."/>
            <person name="Chun B.H."/>
        </authorList>
    </citation>
    <scope>NUCLEOTIDE SEQUENCE [LARGE SCALE GENOMIC DNA]</scope>
    <source>
        <strain evidence="1 2">H239</strain>
    </source>
</reference>
<dbReference type="RefSeq" id="WP_164533214.1">
    <property type="nucleotide sequence ID" value="NZ_JAALFG010000001.1"/>
</dbReference>